<evidence type="ECO:0000256" key="15">
    <source>
        <dbReference type="PROSITE-ProRule" id="PRU00169"/>
    </source>
</evidence>
<evidence type="ECO:0000256" key="16">
    <source>
        <dbReference type="SAM" id="Phobius"/>
    </source>
</evidence>
<feature type="modified residue" description="Phosphohistidine" evidence="14">
    <location>
        <position position="1191"/>
    </location>
</feature>
<feature type="modified residue" description="4-aspartylphosphate" evidence="15">
    <location>
        <position position="1039"/>
    </location>
</feature>
<dbReference type="Proteomes" id="UP000009071">
    <property type="component" value="Chromosome"/>
</dbReference>
<dbReference type="SUPFAM" id="SSF52172">
    <property type="entry name" value="CheY-like"/>
    <property type="match status" value="2"/>
</dbReference>
<dbReference type="Pfam" id="PF02518">
    <property type="entry name" value="HATPase_c"/>
    <property type="match status" value="1"/>
</dbReference>
<dbReference type="InterPro" id="IPR011006">
    <property type="entry name" value="CheY-like_superfamily"/>
</dbReference>
<dbReference type="PROSITE" id="PS50112">
    <property type="entry name" value="PAS"/>
    <property type="match status" value="1"/>
</dbReference>
<dbReference type="Gene3D" id="1.20.120.160">
    <property type="entry name" value="HPT domain"/>
    <property type="match status" value="1"/>
</dbReference>
<dbReference type="SMART" id="SM00388">
    <property type="entry name" value="HisKA"/>
    <property type="match status" value="1"/>
</dbReference>
<feature type="domain" description="Response regulatory" evidence="18">
    <location>
        <begin position="841"/>
        <end position="961"/>
    </location>
</feature>
<keyword evidence="10" id="KW-0067">ATP-binding</keyword>
<dbReference type="InterPro" id="IPR036890">
    <property type="entry name" value="HATPase_C_sf"/>
</dbReference>
<dbReference type="GO" id="GO:0005524">
    <property type="term" value="F:ATP binding"/>
    <property type="evidence" value="ECO:0007669"/>
    <property type="project" value="UniProtKB-KW"/>
</dbReference>
<evidence type="ECO:0000259" key="18">
    <source>
        <dbReference type="PROSITE" id="PS50110"/>
    </source>
</evidence>
<evidence type="ECO:0000259" key="17">
    <source>
        <dbReference type="PROSITE" id="PS50109"/>
    </source>
</evidence>
<keyword evidence="6" id="KW-0808">Transferase</keyword>
<dbReference type="EC" id="2.7.13.3" evidence="3"/>
<dbReference type="eggNOG" id="COG4251">
    <property type="taxonomic scope" value="Bacteria"/>
</dbReference>
<keyword evidence="12" id="KW-0902">Two-component regulatory system</keyword>
<accession>C4XKQ5</accession>
<dbReference type="SMART" id="SM00448">
    <property type="entry name" value="REC"/>
    <property type="match status" value="2"/>
</dbReference>
<keyword evidence="4" id="KW-1003">Cell membrane</keyword>
<dbReference type="Gene3D" id="1.10.287.130">
    <property type="match status" value="1"/>
</dbReference>
<evidence type="ECO:0000259" key="21">
    <source>
        <dbReference type="PROSITE" id="PS50894"/>
    </source>
</evidence>
<evidence type="ECO:0000256" key="1">
    <source>
        <dbReference type="ARBA" id="ARBA00000085"/>
    </source>
</evidence>
<evidence type="ECO:0000256" key="14">
    <source>
        <dbReference type="PROSITE-ProRule" id="PRU00110"/>
    </source>
</evidence>
<proteinExistence type="predicted"/>
<sequence>MYKLKHFGSSLGIGFVQKRASAICYGLAGAIVLLLVAATSYKCIDEKRLEIESAFRDTGNVARAVEEHAIRTFEQASLLAIFIKSRYEHDDSLDLNSLISIDKKAMGIFQQLSIIDKNGILSASSIPGFARVDLTDREHFKVHSGVKEEQLFVSKPVLGKASGKWSIQLTTRLSKSDKSFAGVVVVSLDPFYLSSFYADINIGRSGRIALIGNDGVVRAQKDMVETTVGQRINDEMVDWLQKESWSEANYELLDKDVGSTRLYSFRNVDGFPLSVLVSVSEDEALSGFYLRRNGYIGFASFVSLMVVALSAIMVRMLNELRESDSRHRIMFENSPLGIVYLKDDGTIINCNDKFVEQMGSTKDKIIGFNQAKQSGINLQEKVKNALAGDLSVFEDVYTSITGAKTSFLHIIFNPINPGKNPTEVIATIEDITDRKESEQALAREAEDRRILLDTIPTQVWYQPDEYSYGVVNKAHASFVGIQEDQLAFKKLSEVYPPDVVSVCIQSSSEVFRNGKTIVTEEWVPNASGEARLLLITKSPKKRENGTVEYIVFAAEDITEQRRSVDSLADYANRMELTNKQLNIALARADEAAKAKGDFLANMSHEIRTPMNGVIGMAGLLLDTSLTDEQQRFAETIRSSGELLLLLVNDILDFSKIEAGKLELEIVDFDLVQILDDVMDSMAVGSHSKGLELLCATDPSVPYQLQGDPARLRQILSNLVGNAIKFTVQGQVSVRVSIVNEKESDCILKFSVSDTGIGIQSDKQVLIFEQFNQVDASTTRKFGGTGLGLAISKRLVEMMGGTIGVESNLGEGASFWFTACLKKRDSITEESSVCLSSFFQGRVLVVDDNVTSCENLFTQLNSWGLKTEIAMDGPSALQALYKVINVEDFYKVVIIDVHLPGMDGVALGQTIRSDHRFDSVKIIFMTSLGGNCRQYCHDVSNADCLSKPVHYRDLRSMLGRFFEVNSCQNRQTENLHGSNNEHAFQFSSEWRILLAEDNITNQQVAKGILNKFGLNVDVVSNGLEAVVALESEAYDLVLMDMHMPTLDGVAATRRILDGSSKVINRNIPIIAMTANVLEADREKCFAAGMVDYVSKPVVPQVLADKIAKWLPKDPRKQELYQDTLTKLNRKINKDDSSLKIFDEYGMVERLMNDKDLVRMVLNDFINDIPTRIEALKQAMISGDHILVERHAHTINGAATSVGGEDFGQIAKRIEEYGRAKDLTSAVSQMGFLEEKFIVLKSVLNNYLAE</sequence>
<evidence type="ECO:0000256" key="2">
    <source>
        <dbReference type="ARBA" id="ARBA00004651"/>
    </source>
</evidence>
<dbReference type="FunFam" id="3.30.565.10:FF:000010">
    <property type="entry name" value="Sensor histidine kinase RcsC"/>
    <property type="match status" value="1"/>
</dbReference>
<feature type="domain" description="HPt" evidence="21">
    <location>
        <begin position="1152"/>
        <end position="1245"/>
    </location>
</feature>
<dbReference type="NCBIfam" id="TIGR00229">
    <property type="entry name" value="sensory_box"/>
    <property type="match status" value="2"/>
</dbReference>
<dbReference type="InterPro" id="IPR036641">
    <property type="entry name" value="HPT_dom_sf"/>
</dbReference>
<evidence type="ECO:0000256" key="5">
    <source>
        <dbReference type="ARBA" id="ARBA00022553"/>
    </source>
</evidence>
<comment type="subcellular location">
    <subcellularLocation>
        <location evidence="2">Cell membrane</location>
        <topology evidence="2">Multi-pass membrane protein</topology>
    </subcellularLocation>
</comment>
<feature type="transmembrane region" description="Helical" evidence="16">
    <location>
        <begin position="295"/>
        <end position="317"/>
    </location>
</feature>
<evidence type="ECO:0000313" key="23">
    <source>
        <dbReference type="Proteomes" id="UP000009071"/>
    </source>
</evidence>
<protein>
    <recommendedName>
        <fullName evidence="3">histidine kinase</fullName>
        <ecNumber evidence="3">2.7.13.3</ecNumber>
    </recommendedName>
</protein>
<dbReference type="InterPro" id="IPR001789">
    <property type="entry name" value="Sig_transdc_resp-reg_receiver"/>
</dbReference>
<dbReference type="Gene3D" id="3.40.50.2300">
    <property type="match status" value="2"/>
</dbReference>
<dbReference type="Pfam" id="PF00072">
    <property type="entry name" value="Response_reg"/>
    <property type="match status" value="2"/>
</dbReference>
<keyword evidence="13 16" id="KW-0472">Membrane</keyword>
<feature type="domain" description="PAC" evidence="20">
    <location>
        <begin position="517"/>
        <end position="569"/>
    </location>
</feature>
<dbReference type="CDD" id="cd16922">
    <property type="entry name" value="HATPase_EvgS-ArcB-TorS-like"/>
    <property type="match status" value="1"/>
</dbReference>
<evidence type="ECO:0000256" key="8">
    <source>
        <dbReference type="ARBA" id="ARBA00022741"/>
    </source>
</evidence>
<dbReference type="SUPFAM" id="SSF47226">
    <property type="entry name" value="Histidine-containing phosphotransfer domain, HPT domain"/>
    <property type="match status" value="1"/>
</dbReference>
<dbReference type="eggNOG" id="COG0642">
    <property type="taxonomic scope" value="Bacteria"/>
</dbReference>
<dbReference type="PROSITE" id="PS50113">
    <property type="entry name" value="PAC"/>
    <property type="match status" value="1"/>
</dbReference>
<dbReference type="CDD" id="cd00156">
    <property type="entry name" value="REC"/>
    <property type="match status" value="1"/>
</dbReference>
<dbReference type="PROSITE" id="PS50894">
    <property type="entry name" value="HPT"/>
    <property type="match status" value="1"/>
</dbReference>
<dbReference type="CDD" id="cd12915">
    <property type="entry name" value="PDC2_DGC_like"/>
    <property type="match status" value="1"/>
</dbReference>
<feature type="transmembrane region" description="Helical" evidence="16">
    <location>
        <begin position="20"/>
        <end position="41"/>
    </location>
</feature>
<evidence type="ECO:0000256" key="3">
    <source>
        <dbReference type="ARBA" id="ARBA00012438"/>
    </source>
</evidence>
<dbReference type="CDD" id="cd12914">
    <property type="entry name" value="PDC1_DGC_like"/>
    <property type="match status" value="1"/>
</dbReference>
<dbReference type="InterPro" id="IPR035965">
    <property type="entry name" value="PAS-like_dom_sf"/>
</dbReference>
<dbReference type="OrthoDB" id="9758705at2"/>
<dbReference type="FunFam" id="1.10.287.130:FF:000003">
    <property type="entry name" value="Histidine kinase"/>
    <property type="match status" value="1"/>
</dbReference>
<dbReference type="HOGENOM" id="CLU_000445_114_21_7"/>
<dbReference type="RefSeq" id="WP_012750517.1">
    <property type="nucleotide sequence ID" value="NC_012796.1"/>
</dbReference>
<evidence type="ECO:0000256" key="6">
    <source>
        <dbReference type="ARBA" id="ARBA00022679"/>
    </source>
</evidence>
<evidence type="ECO:0000256" key="9">
    <source>
        <dbReference type="ARBA" id="ARBA00022777"/>
    </source>
</evidence>
<feature type="domain" description="Histidine kinase" evidence="17">
    <location>
        <begin position="601"/>
        <end position="822"/>
    </location>
</feature>
<dbReference type="InterPro" id="IPR003661">
    <property type="entry name" value="HisK_dim/P_dom"/>
</dbReference>
<evidence type="ECO:0000256" key="7">
    <source>
        <dbReference type="ARBA" id="ARBA00022692"/>
    </source>
</evidence>
<dbReference type="EMBL" id="AP010904">
    <property type="protein sequence ID" value="BAH74446.1"/>
    <property type="molecule type" value="Genomic_DNA"/>
</dbReference>
<evidence type="ECO:0000256" key="12">
    <source>
        <dbReference type="ARBA" id="ARBA00023012"/>
    </source>
</evidence>
<dbReference type="Pfam" id="PF13426">
    <property type="entry name" value="PAS_9"/>
    <property type="match status" value="1"/>
</dbReference>
<dbReference type="SUPFAM" id="SSF47384">
    <property type="entry name" value="Homodimeric domain of signal transducing histidine kinase"/>
    <property type="match status" value="1"/>
</dbReference>
<dbReference type="AlphaFoldDB" id="C4XKQ5"/>
<dbReference type="Pfam" id="PF08448">
    <property type="entry name" value="PAS_4"/>
    <property type="match status" value="1"/>
</dbReference>
<evidence type="ECO:0000256" key="11">
    <source>
        <dbReference type="ARBA" id="ARBA00022989"/>
    </source>
</evidence>
<keyword evidence="7 16" id="KW-0812">Transmembrane</keyword>
<dbReference type="SUPFAM" id="SSF55785">
    <property type="entry name" value="PYP-like sensor domain (PAS domain)"/>
    <property type="match status" value="2"/>
</dbReference>
<dbReference type="Pfam" id="PF00512">
    <property type="entry name" value="HisKA"/>
    <property type="match status" value="1"/>
</dbReference>
<dbReference type="SMART" id="SM00387">
    <property type="entry name" value="HATPase_c"/>
    <property type="match status" value="1"/>
</dbReference>
<dbReference type="PANTHER" id="PTHR45339">
    <property type="entry name" value="HYBRID SIGNAL TRANSDUCTION HISTIDINE KINASE J"/>
    <property type="match status" value="1"/>
</dbReference>
<dbReference type="PRINTS" id="PR00344">
    <property type="entry name" value="BCTRLSENSOR"/>
</dbReference>
<dbReference type="InterPro" id="IPR003594">
    <property type="entry name" value="HATPase_dom"/>
</dbReference>
<keyword evidence="23" id="KW-1185">Reference proteome</keyword>
<dbReference type="PROSITE" id="PS50110">
    <property type="entry name" value="RESPONSE_REGULATORY"/>
    <property type="match status" value="2"/>
</dbReference>
<dbReference type="Gene3D" id="3.30.450.20">
    <property type="entry name" value="PAS domain"/>
    <property type="match status" value="4"/>
</dbReference>
<comment type="catalytic activity">
    <reaction evidence="1">
        <text>ATP + protein L-histidine = ADP + protein N-phospho-L-histidine.</text>
        <dbReference type="EC" id="2.7.13.3"/>
    </reaction>
</comment>
<dbReference type="GO" id="GO:0000155">
    <property type="term" value="F:phosphorelay sensor kinase activity"/>
    <property type="evidence" value="ECO:0007669"/>
    <property type="project" value="InterPro"/>
</dbReference>
<keyword evidence="11 16" id="KW-1133">Transmembrane helix</keyword>
<feature type="modified residue" description="4-aspartylphosphate" evidence="15">
    <location>
        <position position="895"/>
    </location>
</feature>
<dbReference type="InterPro" id="IPR000014">
    <property type="entry name" value="PAS"/>
</dbReference>
<dbReference type="InterPro" id="IPR013656">
    <property type="entry name" value="PAS_4"/>
</dbReference>
<dbReference type="PROSITE" id="PS50109">
    <property type="entry name" value="HIS_KIN"/>
    <property type="match status" value="1"/>
</dbReference>
<keyword evidence="8" id="KW-0547">Nucleotide-binding</keyword>
<dbReference type="InterPro" id="IPR036097">
    <property type="entry name" value="HisK_dim/P_sf"/>
</dbReference>
<feature type="domain" description="PAS" evidence="19">
    <location>
        <begin position="323"/>
        <end position="367"/>
    </location>
</feature>
<dbReference type="Gene3D" id="3.30.565.10">
    <property type="entry name" value="Histidine kinase-like ATPase, C-terminal domain"/>
    <property type="match status" value="1"/>
</dbReference>
<dbReference type="eggNOG" id="COG5002">
    <property type="taxonomic scope" value="Bacteria"/>
</dbReference>
<gene>
    <name evidence="22" type="ordered locus">DMR_09550</name>
</gene>
<organism evidence="22 23">
    <name type="scientific">Solidesulfovibrio magneticus (strain ATCC 700980 / DSM 13731 / RS-1)</name>
    <name type="common">Desulfovibrio magneticus</name>
    <dbReference type="NCBI Taxonomy" id="573370"/>
    <lineage>
        <taxon>Bacteria</taxon>
        <taxon>Pseudomonadati</taxon>
        <taxon>Thermodesulfobacteriota</taxon>
        <taxon>Desulfovibrionia</taxon>
        <taxon>Desulfovibrionales</taxon>
        <taxon>Desulfovibrionaceae</taxon>
        <taxon>Solidesulfovibrio</taxon>
    </lineage>
</organism>
<dbReference type="InterPro" id="IPR004358">
    <property type="entry name" value="Sig_transdc_His_kin-like_C"/>
</dbReference>
<feature type="domain" description="Response regulatory" evidence="18">
    <location>
        <begin position="990"/>
        <end position="1109"/>
    </location>
</feature>
<dbReference type="InterPro" id="IPR005467">
    <property type="entry name" value="His_kinase_dom"/>
</dbReference>
<keyword evidence="5 15" id="KW-0597">Phosphoprotein</keyword>
<evidence type="ECO:0000256" key="13">
    <source>
        <dbReference type="ARBA" id="ARBA00023136"/>
    </source>
</evidence>
<dbReference type="PANTHER" id="PTHR45339:SF1">
    <property type="entry name" value="HYBRID SIGNAL TRANSDUCTION HISTIDINE KINASE J"/>
    <property type="match status" value="1"/>
</dbReference>
<dbReference type="InterPro" id="IPR000700">
    <property type="entry name" value="PAS-assoc_C"/>
</dbReference>
<dbReference type="STRING" id="573370.DMR_09550"/>
<dbReference type="KEGG" id="dma:DMR_09550"/>
<reference evidence="22 23" key="1">
    <citation type="journal article" date="2009" name="Genome Res.">
        <title>Whole genome sequence of Desulfovibrio magneticus strain RS-1 revealed common gene clusters in magnetotactic bacteria.</title>
        <authorList>
            <person name="Nakazawa H."/>
            <person name="Arakaki A."/>
            <person name="Narita-Yamada S."/>
            <person name="Yashiro I."/>
            <person name="Jinno K."/>
            <person name="Aoki N."/>
            <person name="Tsuruyama A."/>
            <person name="Okamura Y."/>
            <person name="Tanikawa S."/>
            <person name="Fujita N."/>
            <person name="Takeyama H."/>
            <person name="Matsunaga T."/>
        </authorList>
    </citation>
    <scope>NUCLEOTIDE SEQUENCE [LARGE SCALE GENOMIC DNA]</scope>
    <source>
        <strain evidence="23">ATCC 700980 / DSM 13731 / RS-1</strain>
    </source>
</reference>
<dbReference type="SUPFAM" id="SSF55874">
    <property type="entry name" value="ATPase domain of HSP90 chaperone/DNA topoisomerase II/histidine kinase"/>
    <property type="match status" value="1"/>
</dbReference>
<dbReference type="Pfam" id="PF01627">
    <property type="entry name" value="Hpt"/>
    <property type="match status" value="1"/>
</dbReference>
<dbReference type="InterPro" id="IPR008207">
    <property type="entry name" value="Sig_transdc_His_kin_Hpt_dom"/>
</dbReference>
<evidence type="ECO:0000259" key="19">
    <source>
        <dbReference type="PROSITE" id="PS50112"/>
    </source>
</evidence>
<dbReference type="GO" id="GO:0005886">
    <property type="term" value="C:plasma membrane"/>
    <property type="evidence" value="ECO:0007669"/>
    <property type="project" value="UniProtKB-SubCell"/>
</dbReference>
<dbReference type="CDD" id="cd00082">
    <property type="entry name" value="HisKA"/>
    <property type="match status" value="1"/>
</dbReference>
<name>C4XKQ5_SOLM1</name>
<evidence type="ECO:0000313" key="22">
    <source>
        <dbReference type="EMBL" id="BAH74446.1"/>
    </source>
</evidence>
<dbReference type="CDD" id="cd17546">
    <property type="entry name" value="REC_hyHK_CKI1_RcsC-like"/>
    <property type="match status" value="1"/>
</dbReference>
<evidence type="ECO:0000256" key="4">
    <source>
        <dbReference type="ARBA" id="ARBA00022475"/>
    </source>
</evidence>
<keyword evidence="9" id="KW-0418">Kinase</keyword>
<evidence type="ECO:0000256" key="10">
    <source>
        <dbReference type="ARBA" id="ARBA00022840"/>
    </source>
</evidence>
<evidence type="ECO:0000259" key="20">
    <source>
        <dbReference type="PROSITE" id="PS50113"/>
    </source>
</evidence>